<name>A0A1A9WA31_9MUSC</name>
<evidence type="ECO:0000256" key="3">
    <source>
        <dbReference type="ARBA" id="ARBA00023136"/>
    </source>
</evidence>
<keyword evidence="4" id="KW-1133">Transmembrane helix</keyword>
<proteinExistence type="predicted"/>
<feature type="domain" description="MENTAL" evidence="6">
    <location>
        <begin position="59"/>
        <end position="232"/>
    </location>
</feature>
<feature type="transmembrane region" description="Helical" evidence="4">
    <location>
        <begin position="168"/>
        <end position="185"/>
    </location>
</feature>
<dbReference type="GO" id="GO:0099044">
    <property type="term" value="P:vesicle tethering to endoplasmic reticulum"/>
    <property type="evidence" value="ECO:0007669"/>
    <property type="project" value="TreeGrafter"/>
</dbReference>
<dbReference type="PRINTS" id="PR00978">
    <property type="entry name" value="STARPROTEIN"/>
</dbReference>
<dbReference type="PROSITE" id="PS51439">
    <property type="entry name" value="MENTAL"/>
    <property type="match status" value="1"/>
</dbReference>
<dbReference type="InterPro" id="IPR000799">
    <property type="entry name" value="StAR-like"/>
</dbReference>
<dbReference type="GO" id="GO:0008289">
    <property type="term" value="F:lipid binding"/>
    <property type="evidence" value="ECO:0007669"/>
    <property type="project" value="InterPro"/>
</dbReference>
<dbReference type="SUPFAM" id="SSF55961">
    <property type="entry name" value="Bet v1-like"/>
    <property type="match status" value="1"/>
</dbReference>
<keyword evidence="3 4" id="KW-0472">Membrane</keyword>
<dbReference type="Gene3D" id="3.30.530.20">
    <property type="match status" value="2"/>
</dbReference>
<evidence type="ECO:0000259" key="5">
    <source>
        <dbReference type="PROSITE" id="PS50848"/>
    </source>
</evidence>
<reference evidence="7" key="2">
    <citation type="submission" date="2020-05" db="UniProtKB">
        <authorList>
            <consortium name="EnsemblMetazoa"/>
        </authorList>
    </citation>
    <scope>IDENTIFICATION</scope>
    <source>
        <strain evidence="7">IAEA</strain>
    </source>
</reference>
<feature type="transmembrane region" description="Helical" evidence="4">
    <location>
        <begin position="61"/>
        <end position="87"/>
    </location>
</feature>
<dbReference type="GO" id="GO:0005765">
    <property type="term" value="C:lysosomal membrane"/>
    <property type="evidence" value="ECO:0007669"/>
    <property type="project" value="TreeGrafter"/>
</dbReference>
<dbReference type="AlphaFoldDB" id="A0A1A9WA31"/>
<dbReference type="InterPro" id="IPR051869">
    <property type="entry name" value="STARD3"/>
</dbReference>
<feature type="domain" description="START" evidence="5">
    <location>
        <begin position="272"/>
        <end position="592"/>
    </location>
</feature>
<accession>A0A1A9WA31</accession>
<evidence type="ECO:0000256" key="1">
    <source>
        <dbReference type="ARBA" id="ARBA00004141"/>
    </source>
</evidence>
<dbReference type="Proteomes" id="UP000091820">
    <property type="component" value="Unassembled WGS sequence"/>
</dbReference>
<sequence length="600" mass="68621">MSQNDSDEIRSAAELIITQSRQMMQSRFGNPSGIDMSRTHSINLITEEFLSGYMQDGRMSVVRRFFCLFVTFDLVFVSLLWLICIVMNGDNIFQAFQKQIVHYTIYTSLFDVVVAAICRFSTLILFYAFLYINHWFIIALSTSGSCFFLITKVFFFDWVDSRQQIFEVILIITSFVLAWGEAWFLDCRVIPQERHARRYFSNGSSSSGRAPHMAPLLASHNERRPAESVADFYSPLDSAHDTDEEEEQDEEYHQMGLDCVRRAYDLLQCTDWKVEKVTKKGDTISSLHREKLGKIYKLTGRLKYSPKALCEELFYKIEGQPHWNPTMLESKIVRKINSYTDITYQATVGGGGGMIKSRDFVNLRCWRLFREGKMCEDNIAGGEESTDEDMLNGSCDGSVSTISEGEGYIATLPGSVGSCRTEHSLSVQAQRSDAFHTLSRSLGAKDFTEILRLDFDEPPPLEDEFEDAREHLDENQQIQQQTSTVVSAAKSSMKGKVWISAAISVDYNKIPAISKYTSLNPSFCIIFTRGENLVAGFAMHEIDGKRDACIFEWILCLDLKGYIPRYVLDTAYTTFMTDYMTHLRKYIIELRQKRRLVPGN</sequence>
<evidence type="ECO:0008006" key="9">
    <source>
        <dbReference type="Google" id="ProtNLM"/>
    </source>
</evidence>
<comment type="subcellular location">
    <subcellularLocation>
        <location evidence="1">Membrane</location>
        <topology evidence="1">Multi-pass membrane protein</topology>
    </subcellularLocation>
</comment>
<dbReference type="GO" id="GO:0005789">
    <property type="term" value="C:endoplasmic reticulum membrane"/>
    <property type="evidence" value="ECO:0007669"/>
    <property type="project" value="TreeGrafter"/>
</dbReference>
<dbReference type="GO" id="GO:0140284">
    <property type="term" value="C:endoplasmic reticulum-endosome membrane contact site"/>
    <property type="evidence" value="ECO:0007669"/>
    <property type="project" value="TreeGrafter"/>
</dbReference>
<dbReference type="Pfam" id="PF01852">
    <property type="entry name" value="START"/>
    <property type="match status" value="2"/>
</dbReference>
<evidence type="ECO:0000256" key="4">
    <source>
        <dbReference type="SAM" id="Phobius"/>
    </source>
</evidence>
<dbReference type="InterPro" id="IPR002913">
    <property type="entry name" value="START_lipid-bd_dom"/>
</dbReference>
<keyword evidence="2 4" id="KW-0812">Transmembrane</keyword>
<organism evidence="7 8">
    <name type="scientific">Glossina brevipalpis</name>
    <dbReference type="NCBI Taxonomy" id="37001"/>
    <lineage>
        <taxon>Eukaryota</taxon>
        <taxon>Metazoa</taxon>
        <taxon>Ecdysozoa</taxon>
        <taxon>Arthropoda</taxon>
        <taxon>Hexapoda</taxon>
        <taxon>Insecta</taxon>
        <taxon>Pterygota</taxon>
        <taxon>Neoptera</taxon>
        <taxon>Endopterygota</taxon>
        <taxon>Diptera</taxon>
        <taxon>Brachycera</taxon>
        <taxon>Muscomorpha</taxon>
        <taxon>Hippoboscoidea</taxon>
        <taxon>Glossinidae</taxon>
        <taxon>Glossina</taxon>
    </lineage>
</organism>
<dbReference type="STRING" id="37001.A0A1A9WA31"/>
<evidence type="ECO:0000313" key="8">
    <source>
        <dbReference type="Proteomes" id="UP000091820"/>
    </source>
</evidence>
<feature type="transmembrane region" description="Helical" evidence="4">
    <location>
        <begin position="108"/>
        <end position="129"/>
    </location>
</feature>
<reference evidence="8" key="1">
    <citation type="submission" date="2014-03" db="EMBL/GenBank/DDBJ databases">
        <authorList>
            <person name="Aksoy S."/>
            <person name="Warren W."/>
            <person name="Wilson R.K."/>
        </authorList>
    </citation>
    <scope>NUCLEOTIDE SEQUENCE [LARGE SCALE GENOMIC DNA]</scope>
    <source>
        <strain evidence="8">IAEA</strain>
    </source>
</reference>
<dbReference type="InterPro" id="IPR023393">
    <property type="entry name" value="START-like_dom_sf"/>
</dbReference>
<protein>
    <recommendedName>
        <fullName evidence="9">START domain-containing protein</fullName>
    </recommendedName>
</protein>
<dbReference type="InterPro" id="IPR019498">
    <property type="entry name" value="MENTAL"/>
</dbReference>
<dbReference type="VEuPathDB" id="VectorBase:GBRI011876"/>
<dbReference type="EnsemblMetazoa" id="GBRI011876-RA">
    <property type="protein sequence ID" value="GBRI011876-PA"/>
    <property type="gene ID" value="GBRI011876"/>
</dbReference>
<keyword evidence="8" id="KW-1185">Reference proteome</keyword>
<evidence type="ECO:0000313" key="7">
    <source>
        <dbReference type="EnsemblMetazoa" id="GBRI011876-PA"/>
    </source>
</evidence>
<evidence type="ECO:0000256" key="2">
    <source>
        <dbReference type="ARBA" id="ARBA00022692"/>
    </source>
</evidence>
<dbReference type="GO" id="GO:0031902">
    <property type="term" value="C:late endosome membrane"/>
    <property type="evidence" value="ECO:0007669"/>
    <property type="project" value="TreeGrafter"/>
</dbReference>
<dbReference type="PANTHER" id="PTHR46121">
    <property type="entry name" value="STEROIDOGENIC ACUTE REGULATORY PROTEIN-LIKE"/>
    <property type="match status" value="1"/>
</dbReference>
<dbReference type="PANTHER" id="PTHR46121:SF4">
    <property type="entry name" value="STEROIDOGENIC ACUTE REGULATORY PROTEIN-LIKE"/>
    <property type="match status" value="1"/>
</dbReference>
<dbReference type="PROSITE" id="PS50848">
    <property type="entry name" value="START"/>
    <property type="match status" value="1"/>
</dbReference>
<dbReference type="Pfam" id="PF10457">
    <property type="entry name" value="MENTAL"/>
    <property type="match status" value="1"/>
</dbReference>
<feature type="transmembrane region" description="Helical" evidence="4">
    <location>
        <begin position="135"/>
        <end position="156"/>
    </location>
</feature>
<evidence type="ECO:0000259" key="6">
    <source>
        <dbReference type="PROSITE" id="PS51439"/>
    </source>
</evidence>